<dbReference type="PANTHER" id="PTHR15137:SF9">
    <property type="entry name" value="TRANSCRIPTION INITIATION FACTOR TFIID SUBUNIT 2"/>
    <property type="match status" value="1"/>
</dbReference>
<evidence type="ECO:0000313" key="3">
    <source>
        <dbReference type="Proteomes" id="UP000681720"/>
    </source>
</evidence>
<protein>
    <recommendedName>
        <fullName evidence="1">Peptidase M1 membrane alanine aminopeptidase domain-containing protein</fullName>
    </recommendedName>
</protein>
<dbReference type="InterPro" id="IPR014782">
    <property type="entry name" value="Peptidase_M1_dom"/>
</dbReference>
<dbReference type="GO" id="GO:0005669">
    <property type="term" value="C:transcription factor TFIID complex"/>
    <property type="evidence" value="ECO:0007669"/>
    <property type="project" value="InterPro"/>
</dbReference>
<dbReference type="Gene3D" id="1.10.390.10">
    <property type="entry name" value="Neutral Protease Domain 2"/>
    <property type="match status" value="1"/>
</dbReference>
<dbReference type="EMBL" id="CAJOBJ010355232">
    <property type="protein sequence ID" value="CAF5213299.1"/>
    <property type="molecule type" value="Genomic_DNA"/>
</dbReference>
<evidence type="ECO:0000313" key="2">
    <source>
        <dbReference type="EMBL" id="CAF5213299.1"/>
    </source>
</evidence>
<organism evidence="2 3">
    <name type="scientific">Rotaria magnacalcarata</name>
    <dbReference type="NCBI Taxonomy" id="392030"/>
    <lineage>
        <taxon>Eukaryota</taxon>
        <taxon>Metazoa</taxon>
        <taxon>Spiralia</taxon>
        <taxon>Gnathifera</taxon>
        <taxon>Rotifera</taxon>
        <taxon>Eurotatoria</taxon>
        <taxon>Bdelloidea</taxon>
        <taxon>Philodinida</taxon>
        <taxon>Philodinidae</taxon>
        <taxon>Rotaria</taxon>
    </lineage>
</organism>
<evidence type="ECO:0000259" key="1">
    <source>
        <dbReference type="Pfam" id="PF01433"/>
    </source>
</evidence>
<dbReference type="GO" id="GO:0008270">
    <property type="term" value="F:zinc ion binding"/>
    <property type="evidence" value="ECO:0007669"/>
    <property type="project" value="InterPro"/>
</dbReference>
<dbReference type="SUPFAM" id="SSF55486">
    <property type="entry name" value="Metalloproteases ('zincins'), catalytic domain"/>
    <property type="match status" value="1"/>
</dbReference>
<sequence>MAFALANQFFGCFITMRSWRDWWLLKGLALYLASLYTKRAFGNNEYRYNLNRDMLDVIRYEREENPIRLDFAPIKSESDITNVNNRRGTMMSSQYLEAAAKKAHLVVRMIDDFIGREIMMQILNKLMCLATTACLKDASLSSRSRLHIS</sequence>
<proteinExistence type="predicted"/>
<dbReference type="InterPro" id="IPR027268">
    <property type="entry name" value="Peptidase_M4/M1_CTD_sf"/>
</dbReference>
<dbReference type="GO" id="GO:0006367">
    <property type="term" value="P:transcription initiation at RNA polymerase II promoter"/>
    <property type="evidence" value="ECO:0007669"/>
    <property type="project" value="TreeGrafter"/>
</dbReference>
<dbReference type="GO" id="GO:0016251">
    <property type="term" value="F:RNA polymerase II general transcription initiation factor activity"/>
    <property type="evidence" value="ECO:0007669"/>
    <property type="project" value="TreeGrafter"/>
</dbReference>
<dbReference type="Proteomes" id="UP000681720">
    <property type="component" value="Unassembled WGS sequence"/>
</dbReference>
<dbReference type="GO" id="GO:0008237">
    <property type="term" value="F:metallopeptidase activity"/>
    <property type="evidence" value="ECO:0007669"/>
    <property type="project" value="InterPro"/>
</dbReference>
<feature type="non-terminal residue" evidence="2">
    <location>
        <position position="1"/>
    </location>
</feature>
<reference evidence="2" key="1">
    <citation type="submission" date="2021-02" db="EMBL/GenBank/DDBJ databases">
        <authorList>
            <person name="Nowell W R."/>
        </authorList>
    </citation>
    <scope>NUCLEOTIDE SEQUENCE</scope>
</reference>
<dbReference type="Pfam" id="PF01433">
    <property type="entry name" value="Peptidase_M1"/>
    <property type="match status" value="1"/>
</dbReference>
<dbReference type="GO" id="GO:0003682">
    <property type="term" value="F:chromatin binding"/>
    <property type="evidence" value="ECO:0007669"/>
    <property type="project" value="TreeGrafter"/>
</dbReference>
<dbReference type="AlphaFoldDB" id="A0A8S3J4G4"/>
<gene>
    <name evidence="2" type="ORF">GIL414_LOCUS80592</name>
</gene>
<comment type="caution">
    <text evidence="2">The sequence shown here is derived from an EMBL/GenBank/DDBJ whole genome shotgun (WGS) entry which is preliminary data.</text>
</comment>
<dbReference type="InterPro" id="IPR037813">
    <property type="entry name" value="TAF2"/>
</dbReference>
<feature type="domain" description="Peptidase M1 membrane alanine aminopeptidase" evidence="1">
    <location>
        <begin position="5"/>
        <end position="126"/>
    </location>
</feature>
<accession>A0A8S3J4G4</accession>
<name>A0A8S3J4G4_9BILA</name>
<dbReference type="GO" id="GO:0000976">
    <property type="term" value="F:transcription cis-regulatory region binding"/>
    <property type="evidence" value="ECO:0007669"/>
    <property type="project" value="TreeGrafter"/>
</dbReference>
<dbReference type="PANTHER" id="PTHR15137">
    <property type="entry name" value="TRANSCRIPTION INITIATION FACTOR TFIID"/>
    <property type="match status" value="1"/>
</dbReference>